<proteinExistence type="predicted"/>
<gene>
    <name evidence="1" type="ORF">UFOVP237_20</name>
</gene>
<accession>A0A6J7WSW4</accession>
<protein>
    <submittedName>
        <fullName evidence="1">Uncharacterized protein</fullName>
    </submittedName>
</protein>
<organism evidence="1">
    <name type="scientific">uncultured Caudovirales phage</name>
    <dbReference type="NCBI Taxonomy" id="2100421"/>
    <lineage>
        <taxon>Viruses</taxon>
        <taxon>Duplodnaviria</taxon>
        <taxon>Heunggongvirae</taxon>
        <taxon>Uroviricota</taxon>
        <taxon>Caudoviricetes</taxon>
        <taxon>Peduoviridae</taxon>
        <taxon>Maltschvirus</taxon>
        <taxon>Maltschvirus maltsch</taxon>
    </lineage>
</organism>
<reference evidence="1" key="1">
    <citation type="submission" date="2020-05" db="EMBL/GenBank/DDBJ databases">
        <authorList>
            <person name="Chiriac C."/>
            <person name="Salcher M."/>
            <person name="Ghai R."/>
            <person name="Kavagutti S V."/>
        </authorList>
    </citation>
    <scope>NUCLEOTIDE SEQUENCE</scope>
</reference>
<evidence type="ECO:0000313" key="1">
    <source>
        <dbReference type="EMBL" id="CAB5219868.1"/>
    </source>
</evidence>
<name>A0A6J7WSW4_9CAUD</name>
<dbReference type="EMBL" id="LR798277">
    <property type="protein sequence ID" value="CAB5219868.1"/>
    <property type="molecule type" value="Genomic_DNA"/>
</dbReference>
<sequence>MGQQSDDLWMGTATGPQTAGWANGGNPGVIGRGVGPLGRIYVFDIVPAALSATAVCAAQAVAAAGNATINGASATNGVATFDYARAFSIVTSNAGNTTQTVTITGTDYYGQAQTQTLTCNGTSTVTSTKTFKTVTQVAVSAALTGNLSVGSADVFGLPYAVTDAGYLLRTGWNNAVADNAGTFVAADATTPSATTGDVRGTFLPASTAANGSRRLVIAIGMTAIQAGPNATQAGAIGVVPA</sequence>